<name>A0A835HF29_9MAGN</name>
<reference evidence="1 2" key="1">
    <citation type="submission" date="2020-10" db="EMBL/GenBank/DDBJ databases">
        <title>The Coptis chinensis genome and diversification of protoberbering-type alkaloids.</title>
        <authorList>
            <person name="Wang B."/>
            <person name="Shu S."/>
            <person name="Song C."/>
            <person name="Liu Y."/>
        </authorList>
    </citation>
    <scope>NUCLEOTIDE SEQUENCE [LARGE SCALE GENOMIC DNA]</scope>
    <source>
        <strain evidence="1">HL-2020</strain>
        <tissue evidence="1">Leaf</tissue>
    </source>
</reference>
<sequence>MLCIFTSFGLTSSEMGTFCTWFAPLLISGCESLLCPCTVKCILLNLQMFILRLLDTCHTTP</sequence>
<protein>
    <submittedName>
        <fullName evidence="1">Uncharacterized protein</fullName>
    </submittedName>
</protein>
<accession>A0A835HF29</accession>
<gene>
    <name evidence="1" type="ORF">IFM89_028290</name>
</gene>
<organism evidence="1 2">
    <name type="scientific">Coptis chinensis</name>
    <dbReference type="NCBI Taxonomy" id="261450"/>
    <lineage>
        <taxon>Eukaryota</taxon>
        <taxon>Viridiplantae</taxon>
        <taxon>Streptophyta</taxon>
        <taxon>Embryophyta</taxon>
        <taxon>Tracheophyta</taxon>
        <taxon>Spermatophyta</taxon>
        <taxon>Magnoliopsida</taxon>
        <taxon>Ranunculales</taxon>
        <taxon>Ranunculaceae</taxon>
        <taxon>Coptidoideae</taxon>
        <taxon>Coptis</taxon>
    </lineage>
</organism>
<keyword evidence="2" id="KW-1185">Reference proteome</keyword>
<dbReference type="AlphaFoldDB" id="A0A835HF29"/>
<comment type="caution">
    <text evidence="1">The sequence shown here is derived from an EMBL/GenBank/DDBJ whole genome shotgun (WGS) entry which is preliminary data.</text>
</comment>
<evidence type="ECO:0000313" key="1">
    <source>
        <dbReference type="EMBL" id="KAF9598621.1"/>
    </source>
</evidence>
<dbReference type="EMBL" id="JADFTS010000007">
    <property type="protein sequence ID" value="KAF9598621.1"/>
    <property type="molecule type" value="Genomic_DNA"/>
</dbReference>
<dbReference type="Proteomes" id="UP000631114">
    <property type="component" value="Unassembled WGS sequence"/>
</dbReference>
<evidence type="ECO:0000313" key="2">
    <source>
        <dbReference type="Proteomes" id="UP000631114"/>
    </source>
</evidence>
<proteinExistence type="predicted"/>